<feature type="domain" description="MobA/MobL protein" evidence="4">
    <location>
        <begin position="23"/>
        <end position="195"/>
    </location>
</feature>
<protein>
    <submittedName>
        <fullName evidence="5">MobA/MobL family protein</fullName>
    </submittedName>
</protein>
<gene>
    <name evidence="5" type="ORF">Q4T40_18655</name>
</gene>
<comment type="caution">
    <text evidence="5">The sequence shown here is derived from an EMBL/GenBank/DDBJ whole genome shotgun (WGS) entry which is preliminary data.</text>
</comment>
<reference evidence="5 6" key="1">
    <citation type="submission" date="2023-07" db="EMBL/GenBank/DDBJ databases">
        <title>The novel representative of Negativicutes class, Anaeroselena agilis gen. nov. sp. nov.</title>
        <authorList>
            <person name="Prokofeva M.I."/>
            <person name="Elcheninov A.G."/>
            <person name="Klyukina A."/>
            <person name="Kublanov I.V."/>
            <person name="Frolov E.N."/>
            <person name="Podosokorskaya O.A."/>
        </authorList>
    </citation>
    <scope>NUCLEOTIDE SEQUENCE [LARGE SCALE GENOMIC DNA]</scope>
    <source>
        <strain evidence="5 6">4137-cl</strain>
    </source>
</reference>
<evidence type="ECO:0000313" key="6">
    <source>
        <dbReference type="Proteomes" id="UP001254848"/>
    </source>
</evidence>
<feature type="region of interest" description="Disordered" evidence="3">
    <location>
        <begin position="1"/>
        <end position="27"/>
    </location>
</feature>
<dbReference type="EMBL" id="JAUOZS010000001">
    <property type="protein sequence ID" value="MDT8903261.1"/>
    <property type="molecule type" value="Genomic_DNA"/>
</dbReference>
<dbReference type="RefSeq" id="WP_413781720.1">
    <property type="nucleotide sequence ID" value="NZ_JAUOZS010000001.1"/>
</dbReference>
<dbReference type="InterPro" id="IPR005053">
    <property type="entry name" value="MobA_MobL"/>
</dbReference>
<feature type="compositionally biased region" description="Basic and acidic residues" evidence="3">
    <location>
        <begin position="1"/>
        <end position="21"/>
    </location>
</feature>
<evidence type="ECO:0000259" key="4">
    <source>
        <dbReference type="Pfam" id="PF03389"/>
    </source>
</evidence>
<comment type="similarity">
    <text evidence="1">Belongs to the MobA/MobL family.</text>
</comment>
<feature type="region of interest" description="Disordered" evidence="3">
    <location>
        <begin position="130"/>
        <end position="150"/>
    </location>
</feature>
<evidence type="ECO:0000256" key="2">
    <source>
        <dbReference type="ARBA" id="ARBA00022971"/>
    </source>
</evidence>
<dbReference type="Proteomes" id="UP001254848">
    <property type="component" value="Unassembled WGS sequence"/>
</dbReference>
<evidence type="ECO:0000256" key="1">
    <source>
        <dbReference type="ARBA" id="ARBA00010873"/>
    </source>
</evidence>
<evidence type="ECO:0000313" key="5">
    <source>
        <dbReference type="EMBL" id="MDT8903261.1"/>
    </source>
</evidence>
<proteinExistence type="inferred from homology"/>
<feature type="compositionally biased region" description="Basic and acidic residues" evidence="3">
    <location>
        <begin position="199"/>
        <end position="229"/>
    </location>
</feature>
<dbReference type="Gene3D" id="3.30.930.30">
    <property type="match status" value="1"/>
</dbReference>
<keyword evidence="6" id="KW-1185">Reference proteome</keyword>
<sequence>MRQGEYGHGEKAEELVAKSEEMENAPEWAATNPRDFWAAADAYERSNGRTYHEIRIALPVELTEQQNIELIKDYCHQVFGEDFPYEWAYHSNVGRLDGQKDNPHAHIMFSDRRRDGIERAPEVYFSEAAKQYKDPTRQQPDPAAHGARKDRVMWHDLDAIPRIREEWERTCNRHLENNGHEARIDMRSLVDQRQAALEAGDHEKATQLDREPEQHLGPDRARTKDRPPLTDEEIEKIALHRYTHGLGRELKNEVWDLKKEDYSLRKEERALAKQLKGKRPSAAQQAELDRLADARHENYKARLLTELRQAELTKELATPEAQAEIAKIAGDIAERDRQRVEKITGIKAGRIGREKDAAAIARAAAEKRIVKAHGQAVSYAEVFYAASDAVREIDRAGGNQAAWGEVEKLRSTLALPENHEYMPSKAHVAGDLADPVTLAAQAGEILTQLEREKTQRRAIEAEQRPAPAPVKDAAQEQRAAKLAKALEVEKAKTAKAAEIQSRAAAAQAIETDLRALATKIEAGEVGHAEALEKIVRARAACGAHLRDLKNELSTLPAKGLTRDEIKDMAWNWHHDNVLREHDPVIKALETKVAEATKAYETAKVAGTVGDKLENLVKFRDAAARTLEEKKAEIRAIAKADLGPINSYFLEIRGRDNQEQSRRATVEQKIDVFSTKDGEFKAVQRALMRSHDRNGKNAAPAPQIGRALNNIVADLNRAESHGKGGLNLRISALHQDLGDYADTSEHDHGQNRGLERE</sequence>
<dbReference type="Pfam" id="PF03389">
    <property type="entry name" value="MobA_MobL"/>
    <property type="match status" value="1"/>
</dbReference>
<feature type="region of interest" description="Disordered" evidence="3">
    <location>
        <begin position="199"/>
        <end position="232"/>
    </location>
</feature>
<organism evidence="5 6">
    <name type="scientific">Anaeroselena agilis</name>
    <dbReference type="NCBI Taxonomy" id="3063788"/>
    <lineage>
        <taxon>Bacteria</taxon>
        <taxon>Bacillati</taxon>
        <taxon>Bacillota</taxon>
        <taxon>Negativicutes</taxon>
        <taxon>Acetonemataceae</taxon>
        <taxon>Anaeroselena</taxon>
    </lineage>
</organism>
<name>A0ABU3P548_9FIRM</name>
<keyword evidence="2" id="KW-0184">Conjugation</keyword>
<evidence type="ECO:0000256" key="3">
    <source>
        <dbReference type="SAM" id="MobiDB-lite"/>
    </source>
</evidence>
<accession>A0ABU3P548</accession>